<reference evidence="3" key="1">
    <citation type="journal article" date="2011" name="PLoS Biol.">
        <title>Gene gain and loss during evolution of obligate parasitism in the white rust pathogen of Arabidopsis thaliana.</title>
        <authorList>
            <person name="Kemen E."/>
            <person name="Gardiner A."/>
            <person name="Schultz-Larsen T."/>
            <person name="Kemen A.C."/>
            <person name="Balmuth A.L."/>
            <person name="Robert-Seilaniantz A."/>
            <person name="Bailey K."/>
            <person name="Holub E."/>
            <person name="Studholme D.J."/>
            <person name="Maclean D."/>
            <person name="Jones J.D."/>
        </authorList>
    </citation>
    <scope>NUCLEOTIDE SEQUENCE</scope>
</reference>
<reference evidence="3" key="2">
    <citation type="submission" date="2011-02" db="EMBL/GenBank/DDBJ databases">
        <authorList>
            <person name="MacLean D."/>
        </authorList>
    </citation>
    <scope>NUCLEOTIDE SEQUENCE</scope>
</reference>
<feature type="compositionally biased region" description="Basic and acidic residues" evidence="1">
    <location>
        <begin position="35"/>
        <end position="62"/>
    </location>
</feature>
<feature type="chain" id="PRO_5003263374" evidence="2">
    <location>
        <begin position="25"/>
        <end position="62"/>
    </location>
</feature>
<evidence type="ECO:0000256" key="1">
    <source>
        <dbReference type="SAM" id="MobiDB-lite"/>
    </source>
</evidence>
<dbReference type="AlphaFoldDB" id="F0WC36"/>
<gene>
    <name evidence="3" type="primary">AlNc14C55G4220</name>
    <name evidence="3" type="ORF">ALNC14_048920</name>
</gene>
<proteinExistence type="predicted"/>
<feature type="signal peptide" evidence="2">
    <location>
        <begin position="1"/>
        <end position="24"/>
    </location>
</feature>
<evidence type="ECO:0000313" key="3">
    <source>
        <dbReference type="EMBL" id="CCA18749.1"/>
    </source>
</evidence>
<dbReference type="EMBL" id="FR824100">
    <property type="protein sequence ID" value="CCA18749.1"/>
    <property type="molecule type" value="Genomic_DNA"/>
</dbReference>
<name>F0WC36_9STRA</name>
<protein>
    <submittedName>
        <fullName evidence="3">AlNc14C55G4220 protein</fullName>
    </submittedName>
</protein>
<sequence length="62" mass="7341">MLYMNWTIVLLTIAAIRHVRTVRAVENVKSWYGRHGRDTGEADREHDFSRSKDSPSEYRHPQ</sequence>
<organism evidence="3">
    <name type="scientific">Albugo laibachii Nc14</name>
    <dbReference type="NCBI Taxonomy" id="890382"/>
    <lineage>
        <taxon>Eukaryota</taxon>
        <taxon>Sar</taxon>
        <taxon>Stramenopiles</taxon>
        <taxon>Oomycota</taxon>
        <taxon>Peronosporomycetes</taxon>
        <taxon>Albuginales</taxon>
        <taxon>Albuginaceae</taxon>
        <taxon>Albugo</taxon>
    </lineage>
</organism>
<keyword evidence="2" id="KW-0732">Signal</keyword>
<dbReference type="HOGENOM" id="CLU_2908741_0_0_1"/>
<accession>F0WC36</accession>
<evidence type="ECO:0000256" key="2">
    <source>
        <dbReference type="SAM" id="SignalP"/>
    </source>
</evidence>
<feature type="region of interest" description="Disordered" evidence="1">
    <location>
        <begin position="33"/>
        <end position="62"/>
    </location>
</feature>